<keyword evidence="3" id="KW-1185">Reference proteome</keyword>
<dbReference type="AlphaFoldDB" id="A0A317PE26"/>
<dbReference type="Pfam" id="PF04233">
    <property type="entry name" value="Phage_Mu_F"/>
    <property type="match status" value="1"/>
</dbReference>
<reference evidence="2 3" key="1">
    <citation type="submission" date="2018-05" db="EMBL/GenBank/DDBJ databases">
        <title>Genomic Encyclopedia of Type Strains, Phase IV (KMG-IV): sequencing the most valuable type-strain genomes for metagenomic binning, comparative biology and taxonomic classification.</title>
        <authorList>
            <person name="Goeker M."/>
        </authorList>
    </citation>
    <scope>NUCLEOTIDE SEQUENCE [LARGE SCALE GENOMIC DNA]</scope>
    <source>
        <strain evidence="2 3">DSM 16791</strain>
    </source>
</reference>
<organism evidence="2 3">
    <name type="scientific">Hoeflea marina</name>
    <dbReference type="NCBI Taxonomy" id="274592"/>
    <lineage>
        <taxon>Bacteria</taxon>
        <taxon>Pseudomonadati</taxon>
        <taxon>Pseudomonadota</taxon>
        <taxon>Alphaproteobacteria</taxon>
        <taxon>Hyphomicrobiales</taxon>
        <taxon>Rhizobiaceae</taxon>
        <taxon>Hoeflea</taxon>
    </lineage>
</organism>
<comment type="caution">
    <text evidence="2">The sequence shown here is derived from an EMBL/GenBank/DDBJ whole genome shotgun (WGS) entry which is preliminary data.</text>
</comment>
<sequence>MAQAKRGFRAPAEITDYFDQKSLRPAFSWQDVFGEEHAHAFTVAKALEIELLGAFQSTIAESLAEGETIENWKARLEPELKRLGWWGPRLVSDPTGRLPDRAVDFSSPRRLQTSYWSNMRAARAAGQWQRIERTKQALPYILYVRTASIEPRPEHLAFEGIILPVDDAFWRTHFPPNGWGCKCSVRQISAREATRLGYKLDDGGPQIVWRQYLNKRTGELVKVPEGIDPGWQTNPGLARARTLVARLTETLDQAGPELARKAIAEIVNSRETAVLANLSERVRIPVAVAETAASELNAASPLLIIDTATLRKKMTKHSSVRFDTLASVQEMIDTGQLIDEGRGNARTVFFAIGPVWWEIVLVRSANGFLRIQTLHKVRAADVTKALKKAGLE</sequence>
<dbReference type="EMBL" id="QGTR01000006">
    <property type="protein sequence ID" value="PWV97718.1"/>
    <property type="molecule type" value="Genomic_DNA"/>
</dbReference>
<name>A0A317PE26_9HYPH</name>
<dbReference type="InterPro" id="IPR006528">
    <property type="entry name" value="Phage_head_morphogenesis_dom"/>
</dbReference>
<protein>
    <submittedName>
        <fullName evidence="2">Phage Mu protein F like protein</fullName>
    </submittedName>
</protein>
<gene>
    <name evidence="2" type="ORF">DFR52_106243</name>
</gene>
<dbReference type="Proteomes" id="UP000246352">
    <property type="component" value="Unassembled WGS sequence"/>
</dbReference>
<evidence type="ECO:0000313" key="2">
    <source>
        <dbReference type="EMBL" id="PWV97718.1"/>
    </source>
</evidence>
<dbReference type="OrthoDB" id="9813502at2"/>
<evidence type="ECO:0000259" key="1">
    <source>
        <dbReference type="Pfam" id="PF04233"/>
    </source>
</evidence>
<evidence type="ECO:0000313" key="3">
    <source>
        <dbReference type="Proteomes" id="UP000246352"/>
    </source>
</evidence>
<proteinExistence type="predicted"/>
<dbReference type="RefSeq" id="WP_110034010.1">
    <property type="nucleotide sequence ID" value="NZ_QGTR01000006.1"/>
</dbReference>
<feature type="domain" description="Phage head morphogenesis" evidence="1">
    <location>
        <begin position="56"/>
        <end position="185"/>
    </location>
</feature>
<accession>A0A317PE26</accession>